<dbReference type="EMBL" id="BK015353">
    <property type="protein sequence ID" value="DAE02802.1"/>
    <property type="molecule type" value="Genomic_DNA"/>
</dbReference>
<sequence length="332" mass="39647">MNYYNYDKICSYNAIWNFILTNRGFGKSYGLKRKCIKNFLKKDEQFIYLRRWKTELKDNDKWFDDIRKEFPNNKLEYKQGKFYIDGKIGGFPVALSVSQRYKSVAYPNVTTIMFDEFIVDKSVSMRYIPNEVDVALDFYETVARTRNNVRMYFLANNITKVNPYFTYFNAKIVEGERFTLLRDGEMVIEYNTDDIFIEMKKQTKFGKLIRNTKYSDYAIENKSLRDSNTFVEQMSLKHCDEYFSVEYKNKKYMIWGNVVKDILYITDKPTKTAKCFSVLASDHNDNTFLNNKYIGNSCFNNLIRYFQFGKVRFKTIEIKIAMYEMLKDLGVK</sequence>
<evidence type="ECO:0000313" key="1">
    <source>
        <dbReference type="EMBL" id="DAE02802.1"/>
    </source>
</evidence>
<protein>
    <submittedName>
        <fullName evidence="1">DNA encapsidation protein</fullName>
    </submittedName>
</protein>
<proteinExistence type="predicted"/>
<accession>A0A8S5P737</accession>
<organism evidence="1">
    <name type="scientific">Podoviridae sp. ctPr92</name>
    <dbReference type="NCBI Taxonomy" id="2825247"/>
    <lineage>
        <taxon>Viruses</taxon>
        <taxon>Duplodnaviria</taxon>
        <taxon>Heunggongvirae</taxon>
        <taxon>Uroviricota</taxon>
        <taxon>Caudoviricetes</taxon>
    </lineage>
</organism>
<dbReference type="Pfam" id="PF05894">
    <property type="entry name" value="Podovirus_Gp16"/>
    <property type="match status" value="1"/>
</dbReference>
<reference evidence="1" key="1">
    <citation type="journal article" date="2021" name="Proc. Natl. Acad. Sci. U.S.A.">
        <title>A Catalog of Tens of Thousands of Viruses from Human Metagenomes Reveals Hidden Associations with Chronic Diseases.</title>
        <authorList>
            <person name="Tisza M.J."/>
            <person name="Buck C.B."/>
        </authorList>
    </citation>
    <scope>NUCLEOTIDE SEQUENCE</scope>
    <source>
        <strain evidence="1">CtPr92</strain>
    </source>
</reference>
<dbReference type="InterPro" id="IPR008784">
    <property type="entry name" value="Podovirus_Gp16"/>
</dbReference>
<name>A0A8S5P737_9CAUD</name>